<sequence>MLVCDGRKSLFFRNTGSAAAPTLHLMQRSDADPNPPTQKWGADRPGRSGAGDSRRTAMGQTDWHEEAERQFAIETAALLDQLANSFTAKAVVIIAPPRTLSVLRDHVSPNVRAMQMTDCAADLTKHSVPQIEEWLAGEGAT</sequence>
<gene>
    <name evidence="2" type="ORF">GCM10007036_23490</name>
</gene>
<evidence type="ECO:0000256" key="1">
    <source>
        <dbReference type="SAM" id="MobiDB-lite"/>
    </source>
</evidence>
<evidence type="ECO:0000313" key="2">
    <source>
        <dbReference type="EMBL" id="GGH20123.1"/>
    </source>
</evidence>
<dbReference type="Pfam" id="PF10116">
    <property type="entry name" value="Host_attach"/>
    <property type="match status" value="1"/>
</dbReference>
<reference evidence="2" key="1">
    <citation type="journal article" date="2014" name="Int. J. Syst. Evol. Microbiol.">
        <title>Complete genome sequence of Corynebacterium casei LMG S-19264T (=DSM 44701T), isolated from a smear-ripened cheese.</title>
        <authorList>
            <consortium name="US DOE Joint Genome Institute (JGI-PGF)"/>
            <person name="Walter F."/>
            <person name="Albersmeier A."/>
            <person name="Kalinowski J."/>
            <person name="Ruckert C."/>
        </authorList>
    </citation>
    <scope>NUCLEOTIDE SEQUENCE</scope>
    <source>
        <strain evidence="2">CGMCC 1.12214</strain>
    </source>
</reference>
<dbReference type="EMBL" id="BMES01000002">
    <property type="protein sequence ID" value="GGH20123.1"/>
    <property type="molecule type" value="Genomic_DNA"/>
</dbReference>
<proteinExistence type="predicted"/>
<dbReference type="InterPro" id="IPR019291">
    <property type="entry name" value="Host_attachment_protein"/>
</dbReference>
<feature type="region of interest" description="Disordered" evidence="1">
    <location>
        <begin position="22"/>
        <end position="64"/>
    </location>
</feature>
<dbReference type="AlphaFoldDB" id="A0A917I7E5"/>
<reference evidence="2" key="2">
    <citation type="submission" date="2020-09" db="EMBL/GenBank/DDBJ databases">
        <authorList>
            <person name="Sun Q."/>
            <person name="Zhou Y."/>
        </authorList>
    </citation>
    <scope>NUCLEOTIDE SEQUENCE</scope>
    <source>
        <strain evidence="2">CGMCC 1.12214</strain>
    </source>
</reference>
<comment type="caution">
    <text evidence="2">The sequence shown here is derived from an EMBL/GenBank/DDBJ whole genome shotgun (WGS) entry which is preliminary data.</text>
</comment>
<name>A0A917I7E5_9HYPH</name>
<protein>
    <recommendedName>
        <fullName evidence="4">Protein required for attachment to host cells</fullName>
    </recommendedName>
</protein>
<accession>A0A917I7E5</accession>
<keyword evidence="3" id="KW-1185">Reference proteome</keyword>
<dbReference type="Proteomes" id="UP000603912">
    <property type="component" value="Unassembled WGS sequence"/>
</dbReference>
<evidence type="ECO:0000313" key="3">
    <source>
        <dbReference type="Proteomes" id="UP000603912"/>
    </source>
</evidence>
<organism evidence="2 3">
    <name type="scientific">Alsobacter metallidurans</name>
    <dbReference type="NCBI Taxonomy" id="340221"/>
    <lineage>
        <taxon>Bacteria</taxon>
        <taxon>Pseudomonadati</taxon>
        <taxon>Pseudomonadota</taxon>
        <taxon>Alphaproteobacteria</taxon>
        <taxon>Hyphomicrobiales</taxon>
        <taxon>Alsobacteraceae</taxon>
        <taxon>Alsobacter</taxon>
    </lineage>
</organism>
<evidence type="ECO:0008006" key="4">
    <source>
        <dbReference type="Google" id="ProtNLM"/>
    </source>
</evidence>